<dbReference type="SUPFAM" id="SSF116726">
    <property type="entry name" value="TrkA C-terminal domain-like"/>
    <property type="match status" value="1"/>
</dbReference>
<dbReference type="PROSITE" id="PS51202">
    <property type="entry name" value="RCK_C"/>
    <property type="match status" value="1"/>
</dbReference>
<evidence type="ECO:0000256" key="4">
    <source>
        <dbReference type="ARBA" id="ARBA00022475"/>
    </source>
</evidence>
<reference evidence="12" key="2">
    <citation type="submission" date="2024-06" db="EMBL/GenBank/DDBJ databases">
        <title>Caproicibacterium argilliputei sp. nov, a novel caproic acid producing anaerobic bacterium isolated from pit mud.</title>
        <authorList>
            <person name="Zeng C."/>
        </authorList>
    </citation>
    <scope>NUCLEOTIDE SEQUENCE [LARGE SCALE GENOMIC DNA]</scope>
    <source>
        <strain evidence="12">ZCY20-5</strain>
    </source>
</reference>
<evidence type="ECO:0000256" key="5">
    <source>
        <dbReference type="ARBA" id="ARBA00022692"/>
    </source>
</evidence>
<dbReference type="RefSeq" id="WP_275844559.1">
    <property type="nucleotide sequence ID" value="NZ_CP135996.1"/>
</dbReference>
<keyword evidence="4" id="KW-1003">Cell membrane</keyword>
<dbReference type="Gene3D" id="3.30.70.1450">
    <property type="entry name" value="Regulator of K+ conductance, C-terminal domain"/>
    <property type="match status" value="1"/>
</dbReference>
<evidence type="ECO:0000256" key="3">
    <source>
        <dbReference type="ARBA" id="ARBA00022449"/>
    </source>
</evidence>
<keyword evidence="7" id="KW-0406">Ion transport</keyword>
<evidence type="ECO:0000313" key="12">
    <source>
        <dbReference type="Proteomes" id="UP001300604"/>
    </source>
</evidence>
<dbReference type="InterPro" id="IPR036721">
    <property type="entry name" value="RCK_C_sf"/>
</dbReference>
<protein>
    <submittedName>
        <fullName evidence="11">Potassium/proton antiporter</fullName>
    </submittedName>
</protein>
<feature type="transmembrane region" description="Helical" evidence="9">
    <location>
        <begin position="360"/>
        <end position="383"/>
    </location>
</feature>
<evidence type="ECO:0000313" key="11">
    <source>
        <dbReference type="EMBL" id="WOC32579.1"/>
    </source>
</evidence>
<dbReference type="KEGG" id="carl:PXC00_01540"/>
<name>A0AA97DB80_9FIRM</name>
<dbReference type="Pfam" id="PF02080">
    <property type="entry name" value="TrkA_C"/>
    <property type="match status" value="1"/>
</dbReference>
<dbReference type="PANTHER" id="PTHR32507">
    <property type="entry name" value="NA(+)/H(+) ANTIPORTER 1"/>
    <property type="match status" value="1"/>
</dbReference>
<feature type="transmembrane region" description="Helical" evidence="9">
    <location>
        <begin position="216"/>
        <end position="234"/>
    </location>
</feature>
<organism evidence="11 12">
    <name type="scientific">Caproicibacterium argilliputei</name>
    <dbReference type="NCBI Taxonomy" id="3030016"/>
    <lineage>
        <taxon>Bacteria</taxon>
        <taxon>Bacillati</taxon>
        <taxon>Bacillota</taxon>
        <taxon>Clostridia</taxon>
        <taxon>Eubacteriales</taxon>
        <taxon>Oscillospiraceae</taxon>
        <taxon>Caproicibacterium</taxon>
    </lineage>
</organism>
<dbReference type="Gene3D" id="1.20.1530.20">
    <property type="match status" value="1"/>
</dbReference>
<evidence type="ECO:0000259" key="10">
    <source>
        <dbReference type="PROSITE" id="PS51202"/>
    </source>
</evidence>
<evidence type="ECO:0000256" key="9">
    <source>
        <dbReference type="SAM" id="Phobius"/>
    </source>
</evidence>
<feature type="transmembrane region" description="Helical" evidence="9">
    <location>
        <begin position="329"/>
        <end position="348"/>
    </location>
</feature>
<dbReference type="NCBIfam" id="NF003716">
    <property type="entry name" value="PRK05326.1-3"/>
    <property type="match status" value="1"/>
</dbReference>
<dbReference type="GO" id="GO:1902600">
    <property type="term" value="P:proton transmembrane transport"/>
    <property type="evidence" value="ECO:0007669"/>
    <property type="project" value="InterPro"/>
</dbReference>
<feature type="transmembrane region" description="Helical" evidence="9">
    <location>
        <begin position="240"/>
        <end position="258"/>
    </location>
</feature>
<dbReference type="GO" id="GO:0005886">
    <property type="term" value="C:plasma membrane"/>
    <property type="evidence" value="ECO:0007669"/>
    <property type="project" value="UniProtKB-SubCell"/>
</dbReference>
<dbReference type="InterPro" id="IPR006037">
    <property type="entry name" value="RCK_C"/>
</dbReference>
<keyword evidence="2" id="KW-0813">Transport</keyword>
<dbReference type="Proteomes" id="UP001300604">
    <property type="component" value="Chromosome"/>
</dbReference>
<reference evidence="11 12" key="1">
    <citation type="submission" date="2024-06" db="EMBL/GenBank/DDBJ databases">
        <title>Caproicibacterium argilliputei sp. nov, a novel caproic acid producing anaerobic bacterium isolated from pit mud.</title>
        <authorList>
            <person name="Xia S."/>
        </authorList>
    </citation>
    <scope>NUCLEOTIDE SEQUENCE [LARGE SCALE GENOMIC DNA]</scope>
    <source>
        <strain evidence="11 12">ZCY20-5</strain>
    </source>
</reference>
<feature type="transmembrane region" description="Helical" evidence="9">
    <location>
        <begin position="90"/>
        <end position="112"/>
    </location>
</feature>
<feature type="transmembrane region" description="Helical" evidence="9">
    <location>
        <begin position="6"/>
        <end position="25"/>
    </location>
</feature>
<dbReference type="GO" id="GO:0015297">
    <property type="term" value="F:antiporter activity"/>
    <property type="evidence" value="ECO:0007669"/>
    <property type="project" value="UniProtKB-KW"/>
</dbReference>
<proteinExistence type="predicted"/>
<feature type="transmembrane region" description="Helical" evidence="9">
    <location>
        <begin position="58"/>
        <end position="78"/>
    </location>
</feature>
<sequence>MAFTSYILLIALVLILCIAFSKLLFKFGIPSLLIFAILGMLFGSDGIGGLWFDNYSFAENLCEVGLAVIMFFGGFSTNWKTARKVAAPSLLLSTVGVIATTALVGVFCRYVLQMPLLESFLVGSVLSSTDAASVFSILRSRKLNLKTGLAPLLEVESGSNDPCSYMITALLLSLMGTSQQENIPLLIAEQIGFGLLLGVGIGLLSERVLAHIHFEVMGLYPILVAGIALLSYALTETLHGNAYLAVYLTGILLGNGRTPRKRSLLRFFDSMSWVMQIFMFFTLGLLCFPSRLFQVFGISLAIFLFLTFVARPAVVFAILSFFHYSPKSMAFVSWVGLRGAASIVFAIFAVTHGTAVQNDIYHIVFFVSMFSVTIQGTFLPLIANKLDLIDDTHVNVLQTFSDYGEEITANLKRVHIDAQYPWAHKSVAEAGIPDDILLVLIQRGKEELVPNGSTEILPGDVLILSGSDFDEVPGIRLE</sequence>
<comment type="subcellular location">
    <subcellularLocation>
        <location evidence="1">Cell membrane</location>
        <topology evidence="1">Multi-pass membrane protein</topology>
    </subcellularLocation>
</comment>
<gene>
    <name evidence="11" type="ORF">PXC00_01540</name>
</gene>
<evidence type="ECO:0000256" key="1">
    <source>
        <dbReference type="ARBA" id="ARBA00004651"/>
    </source>
</evidence>
<dbReference type="NCBIfam" id="NF003715">
    <property type="entry name" value="PRK05326.1-2"/>
    <property type="match status" value="1"/>
</dbReference>
<dbReference type="InterPro" id="IPR038770">
    <property type="entry name" value="Na+/solute_symporter_sf"/>
</dbReference>
<keyword evidence="3" id="KW-0050">Antiport</keyword>
<feature type="domain" description="RCK C-terminal" evidence="10">
    <location>
        <begin position="398"/>
        <end position="478"/>
    </location>
</feature>
<dbReference type="GO" id="GO:0006813">
    <property type="term" value="P:potassium ion transport"/>
    <property type="evidence" value="ECO:0007669"/>
    <property type="project" value="InterPro"/>
</dbReference>
<dbReference type="GO" id="GO:0008324">
    <property type="term" value="F:monoatomic cation transmembrane transporter activity"/>
    <property type="evidence" value="ECO:0007669"/>
    <property type="project" value="InterPro"/>
</dbReference>
<dbReference type="EMBL" id="CP135996">
    <property type="protein sequence ID" value="WOC32579.1"/>
    <property type="molecule type" value="Genomic_DNA"/>
</dbReference>
<keyword evidence="5 9" id="KW-0812">Transmembrane</keyword>
<accession>A0AA97DB80</accession>
<evidence type="ECO:0000256" key="7">
    <source>
        <dbReference type="ARBA" id="ARBA00023065"/>
    </source>
</evidence>
<keyword evidence="12" id="KW-1185">Reference proteome</keyword>
<reference evidence="12" key="3">
    <citation type="submission" date="2024-06" db="EMBL/GenBank/DDBJ databases">
        <authorList>
            <person name="Zeng C."/>
        </authorList>
    </citation>
    <scope>NUCLEOTIDE SEQUENCE [LARGE SCALE GENOMIC DNA]</scope>
    <source>
        <strain evidence="12">ZCY20-5</strain>
    </source>
</reference>
<feature type="transmembrane region" description="Helical" evidence="9">
    <location>
        <begin position="183"/>
        <end position="204"/>
    </location>
</feature>
<keyword evidence="6 9" id="KW-1133">Transmembrane helix</keyword>
<dbReference type="PANTHER" id="PTHR32507:SF7">
    <property type="entry name" value="K(+)_H(+) ANTIPORTER NHAP2"/>
    <property type="match status" value="1"/>
</dbReference>
<dbReference type="Pfam" id="PF00999">
    <property type="entry name" value="Na_H_Exchanger"/>
    <property type="match status" value="1"/>
</dbReference>
<evidence type="ECO:0000256" key="6">
    <source>
        <dbReference type="ARBA" id="ARBA00022989"/>
    </source>
</evidence>
<dbReference type="InterPro" id="IPR006153">
    <property type="entry name" value="Cation/H_exchanger_TM"/>
</dbReference>
<feature type="transmembrane region" description="Helical" evidence="9">
    <location>
        <begin position="32"/>
        <end position="52"/>
    </location>
</feature>
<feature type="transmembrane region" description="Helical" evidence="9">
    <location>
        <begin position="298"/>
        <end position="322"/>
    </location>
</feature>
<keyword evidence="8 9" id="KW-0472">Membrane</keyword>
<dbReference type="AlphaFoldDB" id="A0AA97DB80"/>
<evidence type="ECO:0000256" key="2">
    <source>
        <dbReference type="ARBA" id="ARBA00022448"/>
    </source>
</evidence>
<evidence type="ECO:0000256" key="8">
    <source>
        <dbReference type="ARBA" id="ARBA00023136"/>
    </source>
</evidence>
<feature type="transmembrane region" description="Helical" evidence="9">
    <location>
        <begin position="270"/>
        <end position="292"/>
    </location>
</feature>